<keyword evidence="3" id="KW-1185">Reference proteome</keyword>
<sequence>MAKKRGLFAELQRQAAQAEKRRQQAERQRQQAAAHAARMEEHNQRMVLMHAREREHQERQNAREFEWEQRRRATEAKVQHQQERLTEVAALNRHLAKRTADLEGVLSNVSAQVAPINRANFHTTAVHPPFQSRHDTVVAPPPPPALPAEPRFRPPPAPQGLGAKLGGAKKHAAEVARLQVEHAAAVAQVNAQRAALLNEHGRRVNAHAQAEATRLQRVNFDRMKYESDCEARNAAAAQANRHADELLDAYDRGEPAAVRDFIEVCLGASGWPDFMPDDAEIDYDEALGELTIVQPLPQPDVVPSAREYKYKAASDEIVSANLPVTARKKLYRGFVSAAAIRTLAEIFTYDTGHRIATVSYQAVVEGIDPATGRDALIPLVALATDRERFTQLDLDRIEPEATIKHLGGVMSKSPLDLQPAPTAGGIRSVHE</sequence>
<proteinExistence type="predicted"/>
<dbReference type="RefSeq" id="WP_179479039.1">
    <property type="nucleotide sequence ID" value="NZ_JACCFW010000001.1"/>
</dbReference>
<reference evidence="2 3" key="1">
    <citation type="submission" date="2020-07" db="EMBL/GenBank/DDBJ databases">
        <title>Sequencing the genomes of 1000 actinobacteria strains.</title>
        <authorList>
            <person name="Klenk H.-P."/>
        </authorList>
    </citation>
    <scope>NUCLEOTIDE SEQUENCE [LARGE SCALE GENOMIC DNA]</scope>
    <source>
        <strain evidence="2 3">DSM 29531</strain>
    </source>
</reference>
<evidence type="ECO:0000256" key="1">
    <source>
        <dbReference type="SAM" id="MobiDB-lite"/>
    </source>
</evidence>
<comment type="caution">
    <text evidence="2">The sequence shown here is derived from an EMBL/GenBank/DDBJ whole genome shotgun (WGS) entry which is preliminary data.</text>
</comment>
<dbReference type="Proteomes" id="UP000571817">
    <property type="component" value="Unassembled WGS sequence"/>
</dbReference>
<evidence type="ECO:0000313" key="2">
    <source>
        <dbReference type="EMBL" id="NYJ73641.1"/>
    </source>
</evidence>
<dbReference type="EMBL" id="JACCFW010000001">
    <property type="protein sequence ID" value="NYJ73641.1"/>
    <property type="molecule type" value="Genomic_DNA"/>
</dbReference>
<feature type="compositionally biased region" description="Basic and acidic residues" evidence="1">
    <location>
        <begin position="18"/>
        <end position="29"/>
    </location>
</feature>
<dbReference type="AlphaFoldDB" id="A0A853DFG4"/>
<accession>A0A853DFG4</accession>
<protein>
    <submittedName>
        <fullName evidence="2">Restriction system protein</fullName>
    </submittedName>
</protein>
<feature type="region of interest" description="Disordered" evidence="1">
    <location>
        <begin position="1"/>
        <end position="39"/>
    </location>
</feature>
<gene>
    <name evidence="2" type="ORF">HNR15_000604</name>
</gene>
<organism evidence="2 3">
    <name type="scientific">Allobranchiibius huperziae</name>
    <dbReference type="NCBI Taxonomy" id="1874116"/>
    <lineage>
        <taxon>Bacteria</taxon>
        <taxon>Bacillati</taxon>
        <taxon>Actinomycetota</taxon>
        <taxon>Actinomycetes</taxon>
        <taxon>Micrococcales</taxon>
        <taxon>Dermacoccaceae</taxon>
        <taxon>Allobranchiibius</taxon>
    </lineage>
</organism>
<name>A0A853DFG4_9MICO</name>
<evidence type="ECO:0000313" key="3">
    <source>
        <dbReference type="Proteomes" id="UP000571817"/>
    </source>
</evidence>